<dbReference type="EMBL" id="BJYS01000030">
    <property type="protein sequence ID" value="GEO06060.1"/>
    <property type="molecule type" value="Genomic_DNA"/>
</dbReference>
<evidence type="ECO:0000313" key="3">
    <source>
        <dbReference type="EMBL" id="GEO06060.1"/>
    </source>
</evidence>
<keyword evidence="2" id="KW-0472">Membrane</keyword>
<keyword evidence="2" id="KW-1133">Transmembrane helix</keyword>
<dbReference type="Pfam" id="PF14559">
    <property type="entry name" value="TPR_19"/>
    <property type="match status" value="3"/>
</dbReference>
<feature type="transmembrane region" description="Helical" evidence="2">
    <location>
        <begin position="5"/>
        <end position="25"/>
    </location>
</feature>
<evidence type="ECO:0000313" key="4">
    <source>
        <dbReference type="Proteomes" id="UP000321532"/>
    </source>
</evidence>
<comment type="caution">
    <text evidence="3">The sequence shown here is derived from an EMBL/GenBank/DDBJ whole genome shotgun (WGS) entry which is preliminary data.</text>
</comment>
<dbReference type="PROSITE" id="PS50005">
    <property type="entry name" value="TPR"/>
    <property type="match status" value="1"/>
</dbReference>
<dbReference type="SMART" id="SM00028">
    <property type="entry name" value="TPR"/>
    <property type="match status" value="5"/>
</dbReference>
<dbReference type="PANTHER" id="PTHR12558:SF13">
    <property type="entry name" value="CELL DIVISION CYCLE PROTEIN 27 HOMOLOG"/>
    <property type="match status" value="1"/>
</dbReference>
<dbReference type="Gene3D" id="1.25.40.10">
    <property type="entry name" value="Tetratricopeptide repeat domain"/>
    <property type="match status" value="3"/>
</dbReference>
<name>A0A512B278_9BACT</name>
<reference evidence="3 4" key="1">
    <citation type="submission" date="2019-07" db="EMBL/GenBank/DDBJ databases">
        <title>Whole genome shotgun sequence of Adhaeribacter aerolatus NBRC 106133.</title>
        <authorList>
            <person name="Hosoyama A."/>
            <person name="Uohara A."/>
            <person name="Ohji S."/>
            <person name="Ichikawa N."/>
        </authorList>
    </citation>
    <scope>NUCLEOTIDE SEQUENCE [LARGE SCALE GENOMIC DNA]</scope>
    <source>
        <strain evidence="3 4">NBRC 106133</strain>
    </source>
</reference>
<keyword evidence="2" id="KW-0812">Transmembrane</keyword>
<gene>
    <name evidence="3" type="ORF">AAE02nite_37240</name>
</gene>
<sequence>MKKSYLLNGVLVLIIVAAAGLFYQYRNVQDPIPPLKERTGPISVTSEWLNTKAAIQGLQRKLRDKPNDLKSKLLLAFAYMQEARITGEHPYYYPAALKLIDDILDQGPDDPALLYEATVAKASIQLSLHQFNEALATGKKALAINPNIASVYGVLCDANVELGNYEEAINMADRMTAIRPDLKSYSRISYLREIHGDLPGAIEAMEQAAAAGYPGLEQTAWTRFTLGSLYEKTGDLQKAAAVYERALAEYPKYAFAIGGLARLAEKKNNPQDAMRLYTEAANVLPEFSFQEELVRLYQQQGATRKANNLMEELIAGLKEDQKSGHLMDLELANIYLNLKNDPDKALAYARKEYKRRPENIDVCKTLAAIYYKKQDYQRANAFLQKATRTNSQDPTLVCLNGLVKYRLGDRVAGETLIRKSLATDPFQYTAYSTEGKSLLSQSVTKL</sequence>
<feature type="repeat" description="TPR" evidence="1">
    <location>
        <begin position="220"/>
        <end position="253"/>
    </location>
</feature>
<dbReference type="OrthoDB" id="5477158at2"/>
<dbReference type="InterPro" id="IPR011990">
    <property type="entry name" value="TPR-like_helical_dom_sf"/>
</dbReference>
<dbReference type="SUPFAM" id="SSF48452">
    <property type="entry name" value="TPR-like"/>
    <property type="match status" value="2"/>
</dbReference>
<accession>A0A512B278</accession>
<proteinExistence type="predicted"/>
<dbReference type="Proteomes" id="UP000321532">
    <property type="component" value="Unassembled WGS sequence"/>
</dbReference>
<organism evidence="3 4">
    <name type="scientific">Adhaeribacter aerolatus</name>
    <dbReference type="NCBI Taxonomy" id="670289"/>
    <lineage>
        <taxon>Bacteria</taxon>
        <taxon>Pseudomonadati</taxon>
        <taxon>Bacteroidota</taxon>
        <taxon>Cytophagia</taxon>
        <taxon>Cytophagales</taxon>
        <taxon>Hymenobacteraceae</taxon>
        <taxon>Adhaeribacter</taxon>
    </lineage>
</organism>
<dbReference type="RefSeq" id="WP_146901336.1">
    <property type="nucleotide sequence ID" value="NZ_BJYS01000030.1"/>
</dbReference>
<dbReference type="InterPro" id="IPR019734">
    <property type="entry name" value="TPR_rpt"/>
</dbReference>
<evidence type="ECO:0000256" key="1">
    <source>
        <dbReference type="PROSITE-ProRule" id="PRU00339"/>
    </source>
</evidence>
<keyword evidence="4" id="KW-1185">Reference proteome</keyword>
<evidence type="ECO:0000256" key="2">
    <source>
        <dbReference type="SAM" id="Phobius"/>
    </source>
</evidence>
<protein>
    <submittedName>
        <fullName evidence="3">Uncharacterized protein</fullName>
    </submittedName>
</protein>
<keyword evidence="1" id="KW-0802">TPR repeat</keyword>
<dbReference type="PANTHER" id="PTHR12558">
    <property type="entry name" value="CELL DIVISION CYCLE 16,23,27"/>
    <property type="match status" value="1"/>
</dbReference>
<dbReference type="AlphaFoldDB" id="A0A512B278"/>